<dbReference type="Pfam" id="PF08502">
    <property type="entry name" value="LeuA_dimer"/>
    <property type="match status" value="1"/>
</dbReference>
<dbReference type="GO" id="GO:0009098">
    <property type="term" value="P:L-leucine biosynthetic process"/>
    <property type="evidence" value="ECO:0007669"/>
    <property type="project" value="UniProtKB-KW"/>
</dbReference>
<dbReference type="PROSITE" id="PS00815">
    <property type="entry name" value="AIPM_HOMOCIT_SYNTH_1"/>
    <property type="match status" value="1"/>
</dbReference>
<dbReference type="PANTHER" id="PTHR10277">
    <property type="entry name" value="HOMOCITRATE SYNTHASE-RELATED"/>
    <property type="match status" value="1"/>
</dbReference>
<dbReference type="SUPFAM" id="SSF110921">
    <property type="entry name" value="2-isopropylmalate synthase LeuA, allosteric (dimerisation) domain"/>
    <property type="match status" value="1"/>
</dbReference>
<gene>
    <name evidence="8" type="primary">leuA_14</name>
    <name evidence="8" type="ORF">SDC9_20325</name>
</gene>
<dbReference type="Pfam" id="PF22617">
    <property type="entry name" value="HCS_D2"/>
    <property type="match status" value="1"/>
</dbReference>
<dbReference type="EC" id="2.3.3.13" evidence="2"/>
<proteinExistence type="predicted"/>
<keyword evidence="5 8" id="KW-0808">Transferase</keyword>
<comment type="caution">
    <text evidence="8">The sequence shown here is derived from an EMBL/GenBank/DDBJ whole genome shotgun (WGS) entry which is preliminary data.</text>
</comment>
<dbReference type="Pfam" id="PF00682">
    <property type="entry name" value="HMGL-like"/>
    <property type="match status" value="1"/>
</dbReference>
<name>A0A644U6J1_9ZZZZ</name>
<dbReference type="EMBL" id="VSSQ01000081">
    <property type="protein sequence ID" value="MPL74513.1"/>
    <property type="molecule type" value="Genomic_DNA"/>
</dbReference>
<dbReference type="GO" id="GO:0003852">
    <property type="term" value="F:2-isopropylmalate synthase activity"/>
    <property type="evidence" value="ECO:0007669"/>
    <property type="project" value="UniProtKB-EC"/>
</dbReference>
<evidence type="ECO:0000256" key="1">
    <source>
        <dbReference type="ARBA" id="ARBA00004689"/>
    </source>
</evidence>
<dbReference type="Gene3D" id="1.10.238.260">
    <property type="match status" value="1"/>
</dbReference>
<dbReference type="AlphaFoldDB" id="A0A644U6J1"/>
<dbReference type="InterPro" id="IPR013785">
    <property type="entry name" value="Aldolase_TIM"/>
</dbReference>
<dbReference type="InterPro" id="IPR036230">
    <property type="entry name" value="LeuA_allosteric_dom_sf"/>
</dbReference>
<dbReference type="Gene3D" id="3.30.160.270">
    <property type="match status" value="1"/>
</dbReference>
<dbReference type="NCBIfam" id="NF002085">
    <property type="entry name" value="PRK00915.1-2"/>
    <property type="match status" value="1"/>
</dbReference>
<dbReference type="InterPro" id="IPR050073">
    <property type="entry name" value="2-IPM_HCS-like"/>
</dbReference>
<dbReference type="SMART" id="SM00917">
    <property type="entry name" value="LeuA_dimer"/>
    <property type="match status" value="1"/>
</dbReference>
<dbReference type="InterPro" id="IPR013709">
    <property type="entry name" value="2-isopropylmalate_synth_dimer"/>
</dbReference>
<evidence type="ECO:0000259" key="7">
    <source>
        <dbReference type="PROSITE" id="PS50991"/>
    </source>
</evidence>
<comment type="pathway">
    <text evidence="1">Amino-acid biosynthesis; L-leucine biosynthesis; L-leucine from 3-methyl-2-oxobutanoate: step 1/4.</text>
</comment>
<keyword evidence="8" id="KW-0012">Acyltransferase</keyword>
<sequence>MGSERSLRKWRIAFYCNESTVNTNRRVTILDTTLRDGEQTPGVSFTLEQKIEIAHQLSDIGVDVIEAGFPASSDVEFETVRRICAEEGIRPLICGLARSVKADVDRCIEAGVDMVHVFIPTSEIQRTYTIKKSHAEVLAITREIISYARSKCDHVMFSPMDATRTKPSELVEICKAADEAGTTIINIPDTVGVSTPSMMKPLVAMIRENVKCRIDVHCHNDFGLATANTIAAVEGGADQIQVTVNGIGERAGNADLAQTVMILKAIYGMETNILTEKLVETSRLVSRFSQIAVLPVQPIVGDNAFSHESGIHSHGVMANPGTFEPGIMTPEMVGHRRRLKLGKHVGKHAVRQMLEDVNVQPSDPELDLIVAKIKEISGRGRKVTEFDLFEIAKSITGSQNDKKMIELDDISVFTGSHAIPTASVRVVVHGENKTCSRTGDGPVDAAMKALLAIAPGKVQLKSYQVEAISGGSDALGCVTIEVEDEKGRIFDAAASNSDIVIASAEAMVNALNVVYRSGGFDR</sequence>
<dbReference type="PANTHER" id="PTHR10277:SF9">
    <property type="entry name" value="2-ISOPROPYLMALATE SYNTHASE 1, CHLOROPLASTIC-RELATED"/>
    <property type="match status" value="1"/>
</dbReference>
<dbReference type="InterPro" id="IPR000891">
    <property type="entry name" value="PYR_CT"/>
</dbReference>
<reference evidence="8" key="1">
    <citation type="submission" date="2019-08" db="EMBL/GenBank/DDBJ databases">
        <authorList>
            <person name="Kucharzyk K."/>
            <person name="Murdoch R.W."/>
            <person name="Higgins S."/>
            <person name="Loffler F."/>
        </authorList>
    </citation>
    <scope>NUCLEOTIDE SEQUENCE</scope>
</reference>
<keyword evidence="3" id="KW-0432">Leucine biosynthesis</keyword>
<dbReference type="PROSITE" id="PS00816">
    <property type="entry name" value="AIPM_HOMOCIT_SYNTH_2"/>
    <property type="match status" value="1"/>
</dbReference>
<dbReference type="CDD" id="cd07940">
    <property type="entry name" value="DRE_TIM_IPMS"/>
    <property type="match status" value="1"/>
</dbReference>
<evidence type="ECO:0000313" key="8">
    <source>
        <dbReference type="EMBL" id="MPL74513.1"/>
    </source>
</evidence>
<dbReference type="GO" id="GO:0019298">
    <property type="term" value="P:coenzyme B biosynthetic process"/>
    <property type="evidence" value="ECO:0007669"/>
    <property type="project" value="TreeGrafter"/>
</dbReference>
<dbReference type="FunFam" id="1.10.238.260:FF:000001">
    <property type="entry name" value="2-isopropylmalate synthase"/>
    <property type="match status" value="1"/>
</dbReference>
<dbReference type="PROSITE" id="PS50991">
    <property type="entry name" value="PYR_CT"/>
    <property type="match status" value="1"/>
</dbReference>
<evidence type="ECO:0000256" key="4">
    <source>
        <dbReference type="ARBA" id="ARBA00022605"/>
    </source>
</evidence>
<evidence type="ECO:0000256" key="2">
    <source>
        <dbReference type="ARBA" id="ARBA00012973"/>
    </source>
</evidence>
<dbReference type="InterPro" id="IPR054691">
    <property type="entry name" value="LeuA/HCS_post-cat"/>
</dbReference>
<feature type="domain" description="Pyruvate carboxyltransferase" evidence="7">
    <location>
        <begin position="27"/>
        <end position="279"/>
    </location>
</feature>
<organism evidence="8">
    <name type="scientific">bioreactor metagenome</name>
    <dbReference type="NCBI Taxonomy" id="1076179"/>
    <lineage>
        <taxon>unclassified sequences</taxon>
        <taxon>metagenomes</taxon>
        <taxon>ecological metagenomes</taxon>
    </lineage>
</organism>
<evidence type="ECO:0000256" key="5">
    <source>
        <dbReference type="ARBA" id="ARBA00022679"/>
    </source>
</evidence>
<keyword evidence="6" id="KW-0100">Branched-chain amino acid biosynthesis</keyword>
<accession>A0A644U6J1</accession>
<keyword evidence="4" id="KW-0028">Amino-acid biosynthesis</keyword>
<evidence type="ECO:0000256" key="6">
    <source>
        <dbReference type="ARBA" id="ARBA00023304"/>
    </source>
</evidence>
<dbReference type="FunFam" id="3.20.20.70:FF:000010">
    <property type="entry name" value="2-isopropylmalate synthase"/>
    <property type="match status" value="1"/>
</dbReference>
<dbReference type="SUPFAM" id="SSF51569">
    <property type="entry name" value="Aldolase"/>
    <property type="match status" value="1"/>
</dbReference>
<dbReference type="Gene3D" id="3.20.20.70">
    <property type="entry name" value="Aldolase class I"/>
    <property type="match status" value="1"/>
</dbReference>
<protein>
    <recommendedName>
        <fullName evidence="2">2-isopropylmalate synthase</fullName>
        <ecNumber evidence="2">2.3.3.13</ecNumber>
    </recommendedName>
</protein>
<evidence type="ECO:0000256" key="3">
    <source>
        <dbReference type="ARBA" id="ARBA00022430"/>
    </source>
</evidence>
<dbReference type="InterPro" id="IPR002034">
    <property type="entry name" value="AIPM/Hcit_synth_CS"/>
</dbReference>